<evidence type="ECO:0000313" key="4">
    <source>
        <dbReference type="Proteomes" id="UP001314205"/>
    </source>
</evidence>
<dbReference type="InterPro" id="IPR036691">
    <property type="entry name" value="Endo/exonu/phosph_ase_sf"/>
</dbReference>
<dbReference type="Pfam" id="PF00078">
    <property type="entry name" value="RVT_1"/>
    <property type="match status" value="1"/>
</dbReference>
<evidence type="ECO:0000313" key="3">
    <source>
        <dbReference type="EMBL" id="CAK1597493.1"/>
    </source>
</evidence>
<dbReference type="AlphaFoldDB" id="A0AAV1LPW3"/>
<evidence type="ECO:0000256" key="1">
    <source>
        <dbReference type="SAM" id="MobiDB-lite"/>
    </source>
</evidence>
<dbReference type="EMBL" id="CAVLGL010000094">
    <property type="protein sequence ID" value="CAK1597493.1"/>
    <property type="molecule type" value="Genomic_DNA"/>
</dbReference>
<sequence length="496" mass="55321">MMACPSSKTSLVQANLHHSETASAQLRKWLEVQRTAIALIQEPWVGAGKIKGLNNLKGKIFYSSEHNKPRACIYTTKDICAQPLTDFCSRDMYAVAIQYTQESRLVVASVYMPEEDTPPPHDLSRVVNFCERTGLEVVIGTDSNAHHPLWGMEKPNERAKQNTSGSMSLKKPDGSYSTSPDEAQRILIETHFPGCCVTQEANRHDDILTSTAEDWNLAQRVVTMDKIHWAIQSFLPYKAAGPDGIFPALLQWGGKALIVRLAAIMRACLALKYVPRGWREVKVTFIPKPGKSDYTDPKSYRPISLTSFLLKTMERMCERELRGSALMNLPLHDKQHAYSLGKSTESALHKVITKIEEAIQNKEICLGSFIDIEGAFDRTNFSSIKGALGRHKVEPALIDWIVYMLSTRIIKIAGESQPIQIKKGCPQGGVLSPLLWNMVINELISKLNNNHFYTVGYADDLTILVSGKTASIVCDLTQAALRIGLLSFFGEISWLE</sequence>
<dbReference type="Gene3D" id="3.60.10.10">
    <property type="entry name" value="Endonuclease/exonuclease/phosphatase"/>
    <property type="match status" value="1"/>
</dbReference>
<dbReference type="PANTHER" id="PTHR19446">
    <property type="entry name" value="REVERSE TRANSCRIPTASES"/>
    <property type="match status" value="1"/>
</dbReference>
<dbReference type="InterPro" id="IPR043502">
    <property type="entry name" value="DNA/RNA_pol_sf"/>
</dbReference>
<dbReference type="Proteomes" id="UP001314205">
    <property type="component" value="Unassembled WGS sequence"/>
</dbReference>
<gene>
    <name evidence="3" type="ORF">PARMNEM_LOCUS16699</name>
</gene>
<dbReference type="SUPFAM" id="SSF56219">
    <property type="entry name" value="DNase I-like"/>
    <property type="match status" value="1"/>
</dbReference>
<accession>A0AAV1LPW3</accession>
<feature type="region of interest" description="Disordered" evidence="1">
    <location>
        <begin position="146"/>
        <end position="175"/>
    </location>
</feature>
<comment type="caution">
    <text evidence="3">The sequence shown here is derived from an EMBL/GenBank/DDBJ whole genome shotgun (WGS) entry which is preliminary data.</text>
</comment>
<feature type="domain" description="Reverse transcriptase" evidence="2">
    <location>
        <begin position="267"/>
        <end position="496"/>
    </location>
</feature>
<dbReference type="PROSITE" id="PS50878">
    <property type="entry name" value="RT_POL"/>
    <property type="match status" value="1"/>
</dbReference>
<dbReference type="SUPFAM" id="SSF56672">
    <property type="entry name" value="DNA/RNA polymerases"/>
    <property type="match status" value="1"/>
</dbReference>
<organism evidence="3 4">
    <name type="scientific">Parnassius mnemosyne</name>
    <name type="common">clouded apollo</name>
    <dbReference type="NCBI Taxonomy" id="213953"/>
    <lineage>
        <taxon>Eukaryota</taxon>
        <taxon>Metazoa</taxon>
        <taxon>Ecdysozoa</taxon>
        <taxon>Arthropoda</taxon>
        <taxon>Hexapoda</taxon>
        <taxon>Insecta</taxon>
        <taxon>Pterygota</taxon>
        <taxon>Neoptera</taxon>
        <taxon>Endopterygota</taxon>
        <taxon>Lepidoptera</taxon>
        <taxon>Glossata</taxon>
        <taxon>Ditrysia</taxon>
        <taxon>Papilionoidea</taxon>
        <taxon>Papilionidae</taxon>
        <taxon>Parnassiinae</taxon>
        <taxon>Parnassini</taxon>
        <taxon>Parnassius</taxon>
        <taxon>Driopa</taxon>
    </lineage>
</organism>
<name>A0AAV1LPW3_9NEOP</name>
<keyword evidence="4" id="KW-1185">Reference proteome</keyword>
<dbReference type="InterPro" id="IPR000477">
    <property type="entry name" value="RT_dom"/>
</dbReference>
<proteinExistence type="predicted"/>
<evidence type="ECO:0000259" key="2">
    <source>
        <dbReference type="PROSITE" id="PS50878"/>
    </source>
</evidence>
<protein>
    <recommendedName>
        <fullName evidence="2">Reverse transcriptase domain-containing protein</fullName>
    </recommendedName>
</protein>
<dbReference type="GO" id="GO:0071897">
    <property type="term" value="P:DNA biosynthetic process"/>
    <property type="evidence" value="ECO:0007669"/>
    <property type="project" value="UniProtKB-ARBA"/>
</dbReference>
<dbReference type="CDD" id="cd01650">
    <property type="entry name" value="RT_nLTR_like"/>
    <property type="match status" value="1"/>
</dbReference>
<reference evidence="3 4" key="1">
    <citation type="submission" date="2023-11" db="EMBL/GenBank/DDBJ databases">
        <authorList>
            <person name="Hedman E."/>
            <person name="Englund M."/>
            <person name="Stromberg M."/>
            <person name="Nyberg Akerstrom W."/>
            <person name="Nylinder S."/>
            <person name="Jareborg N."/>
            <person name="Kallberg Y."/>
            <person name="Kronander E."/>
        </authorList>
    </citation>
    <scope>NUCLEOTIDE SEQUENCE [LARGE SCALE GENOMIC DNA]</scope>
</reference>